<feature type="active site" description="Proton acceptor; for 3-dehydroquinate dehydratase activity" evidence="22">
    <location>
        <position position="3637"/>
    </location>
</feature>
<evidence type="ECO:0000256" key="5">
    <source>
        <dbReference type="ARBA" id="ARBA00022468"/>
    </source>
</evidence>
<feature type="domain" description="Ras-GAP" evidence="23">
    <location>
        <begin position="1083"/>
        <end position="1276"/>
    </location>
</feature>
<dbReference type="InterPro" id="IPR027417">
    <property type="entry name" value="P-loop_NTPase"/>
</dbReference>
<feature type="binding site" evidence="22">
    <location>
        <position position="2631"/>
    </location>
    <ligand>
        <name>7-phospho-2-dehydro-3-deoxy-D-arabino-heptonate</name>
        <dbReference type="ChEBI" id="CHEBI:58394"/>
    </ligand>
</feature>
<feature type="binding site" evidence="22">
    <location>
        <position position="2663"/>
    </location>
    <ligand>
        <name>Zn(2+)</name>
        <dbReference type="ChEBI" id="CHEBI:29105"/>
        <note>catalytic</note>
    </ligand>
</feature>
<evidence type="ECO:0000256" key="4">
    <source>
        <dbReference type="ARBA" id="ARBA00009948"/>
    </source>
</evidence>
<sequence length="4037" mass="441977">MNGEAGLVGCLVDRVATRLPHRTGTTGRAFDDDDILYTTRATLVDLSKSAFGVILESLLCLLEDLARPYAGIATHPAHVLQSELYIVALLADCCSSNWSSLSLSANDNVGRTGPRVPLPLDDDLVNRLFEALKQLLEPIPDHYVLPAQALLEQISERNVCVPRSDNASASLQKGNGQPAEADCLVECLGELDAHIKTVVEYITASSWSSTFTYVRNVVYSIRTTSFADASSELSSSSQAAEKLALVIMRLLSFCWVDGPRLGLIIQEICSSYLHFRKPCQNTVAVVVPLLITRWIDRCPDQFVRLHLLHKRLDGGADTLFDMTQTGIDNSKSKAALYPLQIALLLLLPDVFEVASNMRDAKSNNLVKKVSFLNGLRKALRNGNERAGYCLVTLLRAARHFDVESDSALVSYAMDVQNEVRDAIFTQSLPVPSATHFHQDIITGAFISLAHLNLNGCVDTLIKTCIAPSAPGKFKIAVVQACSYFARQTHSVRYKDLLDAAVPFMQSQFEVCRRTATALCSKVLLDLCERIGTQNETSEIKALRGFLAARLTLLKAIPGLSDIPEDATSSKLETTLLVSLCTANVEICQTVTSCIGLVLDEYSVGTYSEPAKALSSLLRNRGVYQELASPAFRFTGLVAFQKRMRSLLRRMQYPTVGILNAWETAFDRWIHLAKEVSTAPIDAIDDKMLSEWRNFSGFLASLGGICTADHGTALEEPAPSDLRWIDRLCSENYEEPFLTRYLRLSIQLLGCSNVKVREAMRDVLSSEVSPILYHPLFRALESELEVLLTGALAPADKGQDSEIVFAEQAASLLKTMVERLESPSDLGAASSVHLGVLTLSFAKFIDAAPDGANTLRVKIRVCNLCEAVTKRKEHLNLRDDVRIRNQLLEYIFGWIARPHPVKQDQQSATGPRQDDGRRIQKDLDKACLRSLADLTFRLPLQPADSQTDAGTSELKSQMFHTYFNRFLSLLNHETQEMGRAEFSPGLAARDDVIPNSDLVITILSNLLSANIDVGLKHSLNIGYHENIDIRAAFVKVLYNILIQGTEFSSLTDSAVSEKYEELLNLLTTDLSLPVSMSAICPASEVDELTVCLLTIFEQRGLLFELFEALIRHEIEQTENEAEILRRTCVATKMLSVYAKWKGVSYLRATLQKVLERLLLTSQDLDLELDPARIGSPEELQKNAIQLQIVAKVFTDDICASSSHVPASFRKICNIISEAVSPRFPNAKYTSVGAFVFLRFICPAIVAPESEGLVSTAPTKEMRRGLLLIAKIIQNLANNVLFGTKEPYMFPLNPFLVQNIKLVTEFLREISVPPEHWESRANTGLLDFGSCVSLHRFLYDHWDHLRQTLVARERRGYVRSPAELARGTPAILEPLRNLITNLGPPPLAISWNRPHISSNTPPLYSRFQNFMLRNAFKGTESFLTSRAVYDGGESKVLYLDGAAHVVDRLTRIQDGLSIVCVILRHIENESIDFDTLLYCYLKIASRLWHEPFGLFIDATCYSGRTEPPDEFFTTLDLLTPSELSLNLSRIYIYNMNSAFKRCFRRLLRVSARNEDSAFHPKNVDYHLIGSLQDLQAHFHLSQLHLPKETISVVTDTRYMFQPVTRLSKSKGKVDVVIKVGSQFVQVTTAKKQEVLSGFRLSSTVNDIFRLGEVEEAATTVQIEDESAFGLRADSGKIVMCFTSPKRADVLQTIRGAKGKHGKDSRAHKPLERLVRPQDVPGTMLNLALTNLASPDHTLRLASYNLLGALCRAFEFGAASRLVCAKDLSVPLDPTRFIVNISKELAQTEPRLTSDFLTEFFVSWESFPEEQKPLSLEYMAPWLSGLRTSVLTNDADGEKGREKVASLFRKLIDLTVLDQSLTHALEHHVWPSVAQDELLLEIFLDELIKASLGYGAQAESLEMISSVMVGLGTISLRGRIFSRLRKALNRSSLRPTRLLPDNAVWAEICVLLQFCLALSFDSGVQCQMYLPEVFHVVSMLANTGGQDVRLLVYKLLVNTIHAACASFILDDAKLLKLRASLDLLCEPRGDIFSLPSALVRDGASVSTAQDAGSTLAATENLAAILFEVCSVAAPSTDVANAWRSRWMSLVASTAFQNNPAVQPRAFAVMGYLAREEVDDDLLYQVLVALRNSISQFGEDGNSEMLVSIITSLSKMMAKLPSASRYGLQLFWLAMSLVRLVPSGLFNCTAHFLEAILTNIGTVGNVRGERMVPLLLQSRAQLEEAALPLDDAYGIHFDDETFHFAVCACVVRGLTDTVTRLTAIRVLSSFLEMTTWKAGCSPDWPTHAVHGSPYLALILARCMGHEDFMDTLWWADIKPDGIGSIVDSRGDHDIGSVKDQDLVLISAIELVDFHYLEDAAQARSLQWLNKLALERPAVFLWRHAVYSGRRAPPRAGIGRTGGRALAAPNADVGQEVFGCDGVDAAPGRGAGRAGLRRPMEIFLPVLDGGGEARVLRADGKANREPAVRPFIASLTMAQASPQTISILGEPNIVADHGLWPAYVGTDLVQNTPSSTYLLITDTNLYKTYVPPFQAWFEANKGDRATRLLTYAIPPGEVSKSRETKAEIEDWMLSQQCTRDTVIVALGGGVIGDMIGYVAATFMRGVRFVQVPTTLLAMVDSSIGGKTAIDTPMGKNLVGAFWQPRRIYIDLAFIETLPVREFINGMAEVIKTAAIWDEAGFAVLEQSAAEILACVRSRGPDRLKPIGDALKRIVIGSARVKAEVVSKDEREGGLRNLLNFGHSIGHAVEAILTPQLLHGEAVAIGMVKEAELARFLGVLRSHAVARLAKCIAAYGLPTSLQDKRVVKLTAGKQCPVDVLLQKMAVDKKNDGGLKKIVLLSAIGRTHEARASVVADRCIRTILSPSVCVTPGVPQGLDVTVTPPGSKSISNRALVLAALGSGPCRIKNLLHSDDTEFMLSAIAQLGGASYSWRDAGEVLEVQGRGGQLRASKDALYIGNAGTASRFLTTVVALCSSTDMAQSTVLTGNARMKMRPIGPLVDALRLNGVDIEYLAQEKSLPLRVEAAGGFKGGLIELAATVSSQYVSSILMAAPYAKHPVTLSLVGGRPVSQPYIDMTISMMASFGISVTKSTTEPDTYHVPRGTYQNPPEYIIESDASSATYPLAVAAITGTTCTVPNIGSGSLQGDARFAVDVLRPMGCSVQQSEHSTTVTGPPAGSLKALPHVNMEPMTDAFLTASVLAAVASGKTQIRGIANQRVKECDRIAAMKDQLAKFGVQCRELEDGIEVSGNSLAGLRAADASIHCYDDHRVAMSFSVLSVASPGPTVITERECVGKTWPGWWDVLSQSFKVLLDGSDQAAHAQHAPAAQPDAERSIFVVGMRGAGKTTAGRWMATLLGWKFVDLDHELERRSGLTIPDMINGQRGWGGFRQDELALLRDVVKTQPQGHVFSCGGGIVEAPEARELLQAYCRDGGRVVLVHRNTDHVMKYLMRDKSRPAYTSEIRQVYLRRKPWYDQCSNYVYYSPHPETLGCGVGIPEDFGLFVASIGGKSAHLEAIVAKKQSFFVSLTLPDLGKASGIIPRVVVGSDAVELRVDLLEDTSPDAVMEQVSILRDAARKPIIFTVRSQSQGGKFPDDEPEARLALYRLALKMGVDYLDVEVAASDDTLQAVADSRRHTRIIASHHDPPGTLSWKNASWIPFYNRALQYGDVIKLVGNAQTMDDNFSLMNFKTRMLAAQKTPIIAVNMGAAGKLSRILNGFLTPVSHPDLPFKAAPGQMSAVEIRQSLALLGDIDPQTFYLFGKPISQSRSPALHNSLFRRVGLPHQYRLLETDRVADLHAVLRSADFGGASVTIPLKRDIMEFVDELTSAAQAIGAVNTVVPLAERAADGRRRLLGDNTDWKGMAYTLKRAGVAARASGTSAMVVGSGGTTRAAIYTLHSMGFSPVYVVGRDPSKAKALAADFPGDYHVDVITSPSDAERLTQGPTVIVSTIPADRPIDPMVKAVLAAIFAHAPSDTGARVLLEMAYKPRHTPAMQMAEDAGGWIVIAGLEVLASQGWYQFEIWTDITPLYSDARDAVLGCNQQA</sequence>
<keyword evidence="12 22" id="KW-0862">Zinc</keyword>
<dbReference type="InterPro" id="IPR001251">
    <property type="entry name" value="CRAL-TRIO_dom"/>
</dbReference>
<keyword evidence="7 22" id="KW-0028">Amino-acid biosynthesis</keyword>
<comment type="pathway">
    <text evidence="3 22">Metabolic intermediate biosynthesis; chorismate biosynthesis; chorismate from D-erythrose 4-phosphate and phosphoenolpyruvate: step 5/7.</text>
</comment>
<dbReference type="SUPFAM" id="SSF48350">
    <property type="entry name" value="GTPase activation domain, GAP"/>
    <property type="match status" value="1"/>
</dbReference>
<feature type="binding site" evidence="22">
    <location>
        <begin position="3333"/>
        <end position="3340"/>
    </location>
    <ligand>
        <name>ATP</name>
        <dbReference type="ChEBI" id="CHEBI:30616"/>
    </ligand>
</feature>
<feature type="binding site" evidence="22">
    <location>
        <position position="2615"/>
    </location>
    <ligand>
        <name>7-phospho-2-dehydro-3-deoxy-D-arabino-heptonate</name>
        <dbReference type="ChEBI" id="CHEBI:58394"/>
    </ligand>
</feature>
<evidence type="ECO:0000256" key="6">
    <source>
        <dbReference type="ARBA" id="ARBA00022490"/>
    </source>
</evidence>
<comment type="caution">
    <text evidence="24">The sequence shown here is derived from an EMBL/GenBank/DDBJ whole genome shotgun (WGS) entry which is preliminary data.</text>
</comment>
<dbReference type="InterPro" id="IPR023193">
    <property type="entry name" value="EPSP_synthase_CS"/>
</dbReference>
<dbReference type="CDD" id="cd00464">
    <property type="entry name" value="SK"/>
    <property type="match status" value="1"/>
</dbReference>
<evidence type="ECO:0000256" key="9">
    <source>
        <dbReference type="ARBA" id="ARBA00022723"/>
    </source>
</evidence>
<gene>
    <name evidence="24" type="ORF">TPAR_00059</name>
</gene>
<dbReference type="GO" id="GO:0009423">
    <property type="term" value="P:chorismate biosynthetic process"/>
    <property type="evidence" value="ECO:0007669"/>
    <property type="project" value="UniProtKB-UniRule"/>
</dbReference>
<keyword evidence="10 22" id="KW-0547">Nucleotide-binding</keyword>
<keyword evidence="17 22" id="KW-0456">Lyase</keyword>
<evidence type="ECO:0000256" key="18">
    <source>
        <dbReference type="ARBA" id="ARBA00023268"/>
    </source>
</evidence>
<comment type="similarity">
    <text evidence="4">Belongs to the EPSP synthase family.</text>
</comment>
<comment type="caution">
    <text evidence="22">Lacks conserved residue(s) required for the propagation of feature annotation.</text>
</comment>
<dbReference type="PANTHER" id="PTHR21090">
    <property type="entry name" value="AROM/DEHYDROQUINATE SYNTHASE"/>
    <property type="match status" value="1"/>
</dbReference>
<dbReference type="STRING" id="94208.A0A2S4LBE8"/>
<feature type="binding site" evidence="22">
    <location>
        <position position="2599"/>
    </location>
    <ligand>
        <name>7-phospho-2-dehydro-3-deoxy-D-arabino-heptonate</name>
        <dbReference type="ChEBI" id="CHEBI:58394"/>
    </ligand>
</feature>
<dbReference type="Pfam" id="PF13716">
    <property type="entry name" value="CRAL_TRIO_2"/>
    <property type="match status" value="1"/>
</dbReference>
<dbReference type="NCBIfam" id="TIGR01093">
    <property type="entry name" value="aroD"/>
    <property type="match status" value="1"/>
</dbReference>
<feature type="binding site" evidence="22">
    <location>
        <begin position="2583"/>
        <end position="2585"/>
    </location>
    <ligand>
        <name>NAD(+)</name>
        <dbReference type="ChEBI" id="CHEBI:57540"/>
    </ligand>
</feature>
<feature type="active site" description="For EPSP synthase activity" evidence="22">
    <location>
        <position position="3286"/>
    </location>
</feature>
<dbReference type="InterPro" id="IPR000623">
    <property type="entry name" value="Shikimate_kinase/TSH1"/>
</dbReference>
<evidence type="ECO:0000256" key="16">
    <source>
        <dbReference type="ARBA" id="ARBA00023141"/>
    </source>
</evidence>
<dbReference type="SUPFAM" id="SSF55205">
    <property type="entry name" value="EPT/RTPC-like"/>
    <property type="match status" value="1"/>
</dbReference>
<dbReference type="Pfam" id="PF08501">
    <property type="entry name" value="Shikimate_dh_N"/>
    <property type="match status" value="1"/>
</dbReference>
<dbReference type="UniPathway" id="UPA00053">
    <property type="reaction ID" value="UER00085"/>
</dbReference>
<dbReference type="PROSITE" id="PS00509">
    <property type="entry name" value="RAS_GTPASE_ACTIV_1"/>
    <property type="match status" value="1"/>
</dbReference>
<keyword evidence="5" id="KW-0343">GTPase activation</keyword>
<dbReference type="FunFam" id="3.40.50.1970:FF:000007">
    <property type="entry name" value="Pentafunctional AROM polypeptide"/>
    <property type="match status" value="1"/>
</dbReference>
<evidence type="ECO:0000313" key="25">
    <source>
        <dbReference type="Proteomes" id="UP000237481"/>
    </source>
</evidence>
<feature type="binding site" evidence="22">
    <location>
        <begin position="2552"/>
        <end position="2555"/>
    </location>
    <ligand>
        <name>NAD(+)</name>
        <dbReference type="ChEBI" id="CHEBI:57540"/>
    </ligand>
</feature>
<feature type="active site" description="Proton acceptor; for 3-dehydroquinate synthase activity" evidence="22">
    <location>
        <position position="2741"/>
    </location>
</feature>
<evidence type="ECO:0000256" key="11">
    <source>
        <dbReference type="ARBA" id="ARBA00022777"/>
    </source>
</evidence>
<feature type="binding site" evidence="22">
    <location>
        <position position="2621"/>
    </location>
    <ligand>
        <name>7-phospho-2-dehydro-3-deoxy-D-arabino-heptonate</name>
        <dbReference type="ChEBI" id="CHEBI:58394"/>
    </ligand>
</feature>
<dbReference type="Gene3D" id="2.30.29.30">
    <property type="entry name" value="Pleckstrin-homology domain (PH domain)/Phosphotyrosine-binding domain (PTB)"/>
    <property type="match status" value="1"/>
</dbReference>
<dbReference type="GO" id="GO:0046872">
    <property type="term" value="F:metal ion binding"/>
    <property type="evidence" value="ECO:0007669"/>
    <property type="project" value="UniProtKB-UniRule"/>
</dbReference>
<dbReference type="EC" id="2.5.1.19" evidence="22"/>
<feature type="binding site" evidence="22">
    <location>
        <position position="2630"/>
    </location>
    <ligand>
        <name>NAD(+)</name>
        <dbReference type="ChEBI" id="CHEBI:57540"/>
    </ligand>
</feature>
<keyword evidence="13 22" id="KW-0067">ATP-binding</keyword>
<dbReference type="EC" id="4.2.3.4" evidence="22"/>
<evidence type="ECO:0000256" key="2">
    <source>
        <dbReference type="ARBA" id="ARBA00004811"/>
    </source>
</evidence>
<keyword evidence="9 22" id="KW-0479">Metal-binding</keyword>
<dbReference type="InterPro" id="IPR023000">
    <property type="entry name" value="Shikimate_kinase_CS"/>
</dbReference>
<feature type="binding site" evidence="22">
    <location>
        <position position="2716"/>
    </location>
    <ligand>
        <name>7-phospho-2-dehydro-3-deoxy-D-arabino-heptonate</name>
        <dbReference type="ChEBI" id="CHEBI:58394"/>
    </ligand>
</feature>
<evidence type="ECO:0000256" key="19">
    <source>
        <dbReference type="ARBA" id="ARBA00044633"/>
    </source>
</evidence>
<evidence type="ECO:0000313" key="24">
    <source>
        <dbReference type="EMBL" id="POR39752.1"/>
    </source>
</evidence>
<organism evidence="24 25">
    <name type="scientific">Tolypocladium paradoxum</name>
    <dbReference type="NCBI Taxonomy" id="94208"/>
    <lineage>
        <taxon>Eukaryota</taxon>
        <taxon>Fungi</taxon>
        <taxon>Dikarya</taxon>
        <taxon>Ascomycota</taxon>
        <taxon>Pezizomycotina</taxon>
        <taxon>Sordariomycetes</taxon>
        <taxon>Hypocreomycetidae</taxon>
        <taxon>Hypocreales</taxon>
        <taxon>Ophiocordycipitaceae</taxon>
        <taxon>Tolypocladium</taxon>
    </lineage>
</organism>
<dbReference type="Pfam" id="PF01761">
    <property type="entry name" value="DHQ_synthase"/>
    <property type="match status" value="1"/>
</dbReference>
<evidence type="ECO:0000256" key="8">
    <source>
        <dbReference type="ARBA" id="ARBA00022679"/>
    </source>
</evidence>
<protein>
    <recommendedName>
        <fullName evidence="22">Pentafunctional AROM polypeptide</fullName>
    </recommendedName>
    <domain>
        <recommendedName>
            <fullName evidence="22">3-dehydroquinate synthase</fullName>
            <shortName evidence="22">DHQS</shortName>
            <ecNumber evidence="22">4.2.3.4</ecNumber>
        </recommendedName>
    </domain>
    <domain>
        <recommendedName>
            <fullName evidence="22">3-phosphoshikimate 1-carboxyvinyltransferase</fullName>
            <ecNumber evidence="22">2.5.1.19</ecNumber>
        </recommendedName>
        <alternativeName>
            <fullName evidence="22">5-enolpyruvylshikimate-3-phosphate synthase</fullName>
            <shortName evidence="22">EPSP synthase</shortName>
            <shortName evidence="22">EPSPS</shortName>
        </alternativeName>
    </domain>
    <domain>
        <recommendedName>
            <fullName evidence="22">Shikimate kinase</fullName>
            <shortName evidence="22">SK</shortName>
            <ecNumber evidence="22">2.7.1.71</ecNumber>
        </recommendedName>
    </domain>
    <domain>
        <recommendedName>
            <fullName evidence="22">3-dehydroquinate dehydratase</fullName>
            <shortName evidence="22">3-dehydroquinase</shortName>
            <ecNumber evidence="22">4.2.1.10</ecNumber>
        </recommendedName>
    </domain>
    <domain>
        <recommendedName>
            <fullName evidence="22">Shikimate dehydrogenase</fullName>
            <ecNumber evidence="22">1.1.1.25</ecNumber>
        </recommendedName>
    </domain>
</protein>
<comment type="similarity">
    <text evidence="22">In the 2nd section; belongs to the EPSP synthase family.</text>
</comment>
<dbReference type="FunFam" id="1.20.1090.10:FF:000007">
    <property type="entry name" value="Pentafunctional AROM polypeptide"/>
    <property type="match status" value="1"/>
</dbReference>
<dbReference type="PROSITE" id="PS01128">
    <property type="entry name" value="SHIKIMATE_KINASE"/>
    <property type="match status" value="1"/>
</dbReference>
<comment type="pathway">
    <text evidence="22">Metabolic intermediate biosynthesis; chorismate biosynthesis; chorismate from D-erythrose 4-phosphate and phosphoenolpyruvate: step 4/7.</text>
</comment>
<dbReference type="OrthoDB" id="28245at2759"/>
<evidence type="ECO:0000256" key="1">
    <source>
        <dbReference type="ARBA" id="ARBA00004496"/>
    </source>
</evidence>
<dbReference type="InterPro" id="IPR008936">
    <property type="entry name" value="Rho_GTPase_activation_prot"/>
</dbReference>
<comment type="pathway">
    <text evidence="22">Metabolic intermediate biosynthesis; chorismate biosynthesis; chorismate from D-erythrose 4-phosphate and phosphoenolpyruvate: step 2/7.</text>
</comment>
<dbReference type="Gene3D" id="3.65.10.10">
    <property type="entry name" value="Enolpyruvate transferase domain"/>
    <property type="match status" value="2"/>
</dbReference>
<dbReference type="Pfam" id="PF01202">
    <property type="entry name" value="SKI"/>
    <property type="match status" value="1"/>
</dbReference>
<feature type="binding site" evidence="22">
    <location>
        <begin position="2663"/>
        <end position="2666"/>
    </location>
    <ligand>
        <name>7-phospho-2-dehydro-3-deoxy-D-arabino-heptonate</name>
        <dbReference type="ChEBI" id="CHEBI:58394"/>
    </ligand>
</feature>
<dbReference type="InterPro" id="IPR016024">
    <property type="entry name" value="ARM-type_fold"/>
</dbReference>
<feature type="binding site" evidence="22">
    <location>
        <position position="2659"/>
    </location>
    <ligand>
        <name>NAD(+)</name>
        <dbReference type="ChEBI" id="CHEBI:57540"/>
    </ligand>
</feature>
<name>A0A2S4LBE8_9HYPO</name>
<dbReference type="EC" id="2.7.1.71" evidence="22"/>
<feature type="binding site" evidence="22">
    <location>
        <position position="2753"/>
    </location>
    <ligand>
        <name>Zn(2+)</name>
        <dbReference type="ChEBI" id="CHEBI:29105"/>
        <note>catalytic</note>
    </ligand>
</feature>
<comment type="pathway">
    <text evidence="2 22">Metabolic intermediate biosynthesis; chorismate biosynthesis; chorismate from D-erythrose 4-phosphate and phosphoenolpyruvate: step 6/7.</text>
</comment>
<feature type="binding site" evidence="22">
    <location>
        <position position="2588"/>
    </location>
    <ligand>
        <name>NAD(+)</name>
        <dbReference type="ChEBI" id="CHEBI:57540"/>
    </ligand>
</feature>
<dbReference type="InterPro" id="IPR006264">
    <property type="entry name" value="EPSP_synthase"/>
</dbReference>
<keyword evidence="15 22" id="KW-0560">Oxidoreductase</keyword>
<comment type="similarity">
    <text evidence="22">In the C-terminal section; belongs to the shikimate dehydrogenase family.</text>
</comment>
<dbReference type="SUPFAM" id="SSF52540">
    <property type="entry name" value="P-loop containing nucleoside triphosphate hydrolases"/>
    <property type="match status" value="1"/>
</dbReference>
<dbReference type="NCBIfam" id="TIGR01357">
    <property type="entry name" value="aroB"/>
    <property type="match status" value="1"/>
</dbReference>
<dbReference type="HAMAP" id="MF_00210">
    <property type="entry name" value="EPSP_synth"/>
    <property type="match status" value="1"/>
</dbReference>
<dbReference type="FunFam" id="3.65.10.10:FF:000007">
    <property type="entry name" value="Pentafunctional AROM polypeptide"/>
    <property type="match status" value="1"/>
</dbReference>
<dbReference type="SUPFAM" id="SSF53223">
    <property type="entry name" value="Aminoacid dehydrogenase-like, N-terminal domain"/>
    <property type="match status" value="1"/>
</dbReference>
<dbReference type="PROSITE" id="PS50018">
    <property type="entry name" value="RAS_GTPASE_ACTIV_2"/>
    <property type="match status" value="1"/>
</dbReference>
<evidence type="ECO:0000256" key="17">
    <source>
        <dbReference type="ARBA" id="ARBA00023239"/>
    </source>
</evidence>
<evidence type="ECO:0000256" key="7">
    <source>
        <dbReference type="ARBA" id="ARBA00022605"/>
    </source>
</evidence>
<dbReference type="InterPro" id="IPR036291">
    <property type="entry name" value="NAD(P)-bd_dom_sf"/>
</dbReference>
<comment type="subunit">
    <text evidence="22">Homodimer.</text>
</comment>
<dbReference type="GO" id="GO:0003866">
    <property type="term" value="F:3-phosphoshikimate 1-carboxyvinyltransferase activity"/>
    <property type="evidence" value="ECO:0007669"/>
    <property type="project" value="UniProtKB-UniRule"/>
</dbReference>
<dbReference type="FunFam" id="3.20.20.70:FF:000135">
    <property type="entry name" value="Pentafunctional AROM polypeptide"/>
    <property type="match status" value="1"/>
</dbReference>
<dbReference type="PROSITE" id="PS00885">
    <property type="entry name" value="EPSP_SYNTHASE_2"/>
    <property type="match status" value="1"/>
</dbReference>
<dbReference type="GO" id="GO:0004765">
    <property type="term" value="F:shikimate kinase activity"/>
    <property type="evidence" value="ECO:0007669"/>
    <property type="project" value="UniProtKB-UniRule"/>
</dbReference>
<evidence type="ECO:0000256" key="20">
    <source>
        <dbReference type="ARBA" id="ARBA00048567"/>
    </source>
</evidence>
<dbReference type="Gene3D" id="3.40.50.10860">
    <property type="entry name" value="Leucine Dehydrogenase, chain A, domain 1"/>
    <property type="match status" value="1"/>
</dbReference>
<dbReference type="InterPro" id="IPR054071">
    <property type="entry name" value="PH_NF1"/>
</dbReference>
<comment type="subcellular location">
    <subcellularLocation>
        <location evidence="1 22">Cytoplasm</location>
    </subcellularLocation>
</comment>
<dbReference type="InterPro" id="IPR013792">
    <property type="entry name" value="RNA3'P_cycl/enolpyr_Trfase_a/b"/>
</dbReference>
<dbReference type="GO" id="GO:0003855">
    <property type="term" value="F:3-dehydroquinate dehydratase activity"/>
    <property type="evidence" value="ECO:0007669"/>
    <property type="project" value="UniProtKB-UniRule"/>
</dbReference>
<dbReference type="CDD" id="cd01556">
    <property type="entry name" value="EPSP_synthase"/>
    <property type="match status" value="1"/>
</dbReference>
<feature type="active site" description="Schiff-base intermediate with substrate; for 3-dehydroquinate dehydratase activity" evidence="22">
    <location>
        <position position="3665"/>
    </location>
</feature>
<dbReference type="FunFam" id="3.65.10.10:FF:000008">
    <property type="entry name" value="Pentafunctional AROM polypeptide"/>
    <property type="match status" value="1"/>
</dbReference>
<evidence type="ECO:0000256" key="14">
    <source>
        <dbReference type="ARBA" id="ARBA00022857"/>
    </source>
</evidence>
<dbReference type="EC" id="4.2.1.10" evidence="22"/>
<feature type="region of interest" description="3-dehydroquinate synthase" evidence="22">
    <location>
        <begin position="1"/>
        <end position="2850"/>
    </location>
</feature>
<comment type="similarity">
    <text evidence="22">In the 3rd section; belongs to the shikimate kinase family.</text>
</comment>
<comment type="catalytic activity">
    <reaction evidence="19">
        <text>3-phosphoshikimate + phosphoenolpyruvate = 5-O-(1-carboxyvinyl)-3-phosphoshikimate + phosphate</text>
        <dbReference type="Rhea" id="RHEA:21256"/>
        <dbReference type="ChEBI" id="CHEBI:43474"/>
        <dbReference type="ChEBI" id="CHEBI:57701"/>
        <dbReference type="ChEBI" id="CHEBI:58702"/>
        <dbReference type="ChEBI" id="CHEBI:145989"/>
        <dbReference type="EC" id="2.5.1.19"/>
    </reaction>
    <physiologicalReaction direction="left-to-right" evidence="19">
        <dbReference type="Rhea" id="RHEA:21257"/>
    </physiologicalReaction>
</comment>
<dbReference type="InterPro" id="IPR010110">
    <property type="entry name" value="Shikimate_DH_AroM-type"/>
</dbReference>
<dbReference type="HAMAP" id="MF_00109">
    <property type="entry name" value="Shikimate_kinase"/>
    <property type="match status" value="1"/>
</dbReference>
<dbReference type="GO" id="GO:0008652">
    <property type="term" value="P:amino acid biosynthetic process"/>
    <property type="evidence" value="ECO:0007669"/>
    <property type="project" value="UniProtKB-KW"/>
</dbReference>
<dbReference type="GO" id="GO:0005096">
    <property type="term" value="F:GTPase activator activity"/>
    <property type="evidence" value="ECO:0007669"/>
    <property type="project" value="UniProtKB-KW"/>
</dbReference>
<dbReference type="InterPro" id="IPR001936">
    <property type="entry name" value="RasGAP_dom"/>
</dbReference>
<keyword evidence="16 22" id="KW-0057">Aromatic amino acid biosynthesis</keyword>
<dbReference type="InterPro" id="IPR001381">
    <property type="entry name" value="DHquinase_I"/>
</dbReference>
<evidence type="ECO:0000256" key="13">
    <source>
        <dbReference type="ARBA" id="ARBA00022840"/>
    </source>
</evidence>
<feature type="binding site" evidence="22">
    <location>
        <position position="2822"/>
    </location>
    <ligand>
        <name>7-phospho-2-dehydro-3-deoxy-D-arabino-heptonate</name>
        <dbReference type="ChEBI" id="CHEBI:58394"/>
    </ligand>
</feature>
<comment type="function">
    <text evidence="21 22">The AROM polypeptide catalyzes 5 consecutive enzymatic reactions in prechorismate polyaromatic amino acid biosynthesis.</text>
</comment>
<dbReference type="InterPro" id="IPR008289">
    <property type="entry name" value="Pentafunct_AroM"/>
</dbReference>
<dbReference type="Pfam" id="PF00275">
    <property type="entry name" value="EPSP_synthase"/>
    <property type="match status" value="1"/>
</dbReference>
<accession>A0A2S4LBE8</accession>
<dbReference type="EMBL" id="PKSG01000004">
    <property type="protein sequence ID" value="POR39752.1"/>
    <property type="molecule type" value="Genomic_DNA"/>
</dbReference>
<dbReference type="InterPro" id="IPR056179">
    <property type="entry name" value="DHQS_C"/>
</dbReference>
<evidence type="ECO:0000256" key="12">
    <source>
        <dbReference type="ARBA" id="ARBA00022833"/>
    </source>
</evidence>
<dbReference type="GO" id="GO:0005524">
    <property type="term" value="F:ATP binding"/>
    <property type="evidence" value="ECO:0007669"/>
    <property type="project" value="UniProtKB-UniRule"/>
</dbReference>
<dbReference type="InterPro" id="IPR013785">
    <property type="entry name" value="Aldolase_TIM"/>
</dbReference>
<comment type="cofactor">
    <cofactor evidence="22">
        <name>Zn(2+)</name>
        <dbReference type="ChEBI" id="CHEBI:29105"/>
    </cofactor>
    <text evidence="22">Binds 2 Zn(2+) ions per subunit.</text>
</comment>
<proteinExistence type="inferred from homology"/>
<dbReference type="Pfam" id="PF01487">
    <property type="entry name" value="DHquinase_I"/>
    <property type="match status" value="1"/>
</dbReference>
<keyword evidence="18 22" id="KW-0511">Multifunctional enzyme</keyword>
<feature type="binding site" evidence="22">
    <location>
        <begin position="2608"/>
        <end position="2609"/>
    </location>
    <ligand>
        <name>NAD(+)</name>
        <dbReference type="ChEBI" id="CHEBI:57540"/>
    </ligand>
</feature>
<dbReference type="GO" id="GO:0005737">
    <property type="term" value="C:cytoplasm"/>
    <property type="evidence" value="ECO:0007669"/>
    <property type="project" value="UniProtKB-SubCell"/>
</dbReference>
<dbReference type="SUPFAM" id="SSF56796">
    <property type="entry name" value="Dehydroquinate synthase-like"/>
    <property type="match status" value="1"/>
</dbReference>
<dbReference type="Pfam" id="PF18317">
    <property type="entry name" value="SDH_C"/>
    <property type="match status" value="1"/>
</dbReference>
<dbReference type="InterPro" id="IPR016037">
    <property type="entry name" value="DHQ_synth_AroB"/>
</dbReference>
<feature type="binding site" evidence="22">
    <location>
        <position position="2753"/>
    </location>
    <ligand>
        <name>7-phospho-2-dehydro-3-deoxy-D-arabino-heptonate</name>
        <dbReference type="ChEBI" id="CHEBI:58394"/>
    </ligand>
</feature>
<dbReference type="Gene3D" id="1.10.506.10">
    <property type="entry name" value="GTPase Activation - p120gap, domain 1"/>
    <property type="match status" value="2"/>
</dbReference>
<dbReference type="CDD" id="cd00502">
    <property type="entry name" value="DHQase_I"/>
    <property type="match status" value="1"/>
</dbReference>
<dbReference type="GO" id="GO:0004764">
    <property type="term" value="F:shikimate 3-dehydrogenase (NADP+) activity"/>
    <property type="evidence" value="ECO:0007669"/>
    <property type="project" value="UniProtKB-UniRule"/>
</dbReference>
<comment type="catalytic activity">
    <reaction evidence="22">
        <text>7-phospho-2-dehydro-3-deoxy-D-arabino-heptonate = 3-dehydroquinate + phosphate</text>
        <dbReference type="Rhea" id="RHEA:21968"/>
        <dbReference type="ChEBI" id="CHEBI:32364"/>
        <dbReference type="ChEBI" id="CHEBI:43474"/>
        <dbReference type="ChEBI" id="CHEBI:58394"/>
        <dbReference type="EC" id="4.2.3.4"/>
    </reaction>
</comment>
<dbReference type="GO" id="GO:0009073">
    <property type="term" value="P:aromatic amino acid family biosynthetic process"/>
    <property type="evidence" value="ECO:0007669"/>
    <property type="project" value="UniProtKB-UniRule"/>
</dbReference>
<comment type="catalytic activity">
    <reaction evidence="20 22">
        <text>shikimate + ATP = 3-phosphoshikimate + ADP + H(+)</text>
        <dbReference type="Rhea" id="RHEA:13121"/>
        <dbReference type="ChEBI" id="CHEBI:15378"/>
        <dbReference type="ChEBI" id="CHEBI:30616"/>
        <dbReference type="ChEBI" id="CHEBI:36208"/>
        <dbReference type="ChEBI" id="CHEBI:145989"/>
        <dbReference type="ChEBI" id="CHEBI:456216"/>
        <dbReference type="EC" id="2.7.1.71"/>
    </reaction>
</comment>
<evidence type="ECO:0000256" key="3">
    <source>
        <dbReference type="ARBA" id="ARBA00004842"/>
    </source>
</evidence>
<dbReference type="Gene3D" id="3.40.50.300">
    <property type="entry name" value="P-loop containing nucleotide triphosphate hydrolases"/>
    <property type="match status" value="1"/>
</dbReference>
<feature type="active site" description="Proton acceptor; for 3-dehydroquinate synthase activity" evidence="22">
    <location>
        <position position="2726"/>
    </location>
</feature>
<comment type="similarity">
    <text evidence="22">In the N-terminal section; belongs to the sugar phosphate cyclases superfamily. Dehydroquinate synthase family.</text>
</comment>
<dbReference type="NCBIfam" id="TIGR01356">
    <property type="entry name" value="aroA"/>
    <property type="match status" value="1"/>
</dbReference>
<comment type="catalytic activity">
    <reaction evidence="22">
        <text>3-dehydroquinate = 3-dehydroshikimate + H2O</text>
        <dbReference type="Rhea" id="RHEA:21096"/>
        <dbReference type="ChEBI" id="CHEBI:15377"/>
        <dbReference type="ChEBI" id="CHEBI:16630"/>
        <dbReference type="ChEBI" id="CHEBI:32364"/>
        <dbReference type="EC" id="4.2.1.10"/>
    </reaction>
</comment>
<dbReference type="InterPro" id="IPR013708">
    <property type="entry name" value="Shikimate_DH-bd_N"/>
</dbReference>
<dbReference type="InterPro" id="IPR041121">
    <property type="entry name" value="SDH_C"/>
</dbReference>
<dbReference type="SMART" id="SM00323">
    <property type="entry name" value="RasGAP"/>
    <property type="match status" value="1"/>
</dbReference>
<feature type="binding site" evidence="22">
    <location>
        <position position="2737"/>
    </location>
    <ligand>
        <name>7-phospho-2-dehydro-3-deoxy-D-arabino-heptonate</name>
        <dbReference type="ChEBI" id="CHEBI:58394"/>
    </ligand>
</feature>
<dbReference type="Pfam" id="PF24621">
    <property type="entry name" value="DHQS_C"/>
    <property type="match status" value="1"/>
</dbReference>
<dbReference type="GO" id="GO:0007165">
    <property type="term" value="P:signal transduction"/>
    <property type="evidence" value="ECO:0007669"/>
    <property type="project" value="UniProtKB-ARBA"/>
</dbReference>
<dbReference type="Gene3D" id="3.40.525.10">
    <property type="entry name" value="CRAL-TRIO lipid binding domain"/>
    <property type="match status" value="1"/>
</dbReference>
<dbReference type="InterPro" id="IPR023152">
    <property type="entry name" value="RasGAP_CS"/>
</dbReference>
<comment type="catalytic activity">
    <reaction evidence="22">
        <text>shikimate + NADP(+) = 3-dehydroshikimate + NADPH + H(+)</text>
        <dbReference type="Rhea" id="RHEA:17737"/>
        <dbReference type="ChEBI" id="CHEBI:15378"/>
        <dbReference type="ChEBI" id="CHEBI:16630"/>
        <dbReference type="ChEBI" id="CHEBI:36208"/>
        <dbReference type="ChEBI" id="CHEBI:57783"/>
        <dbReference type="ChEBI" id="CHEBI:58349"/>
        <dbReference type="EC" id="1.1.1.25"/>
    </reaction>
</comment>
<comment type="pathway">
    <text evidence="22">Metabolic intermediate biosynthesis; chorismate biosynthesis; chorismate from D-erythrose 4-phosphate and phosphoenolpyruvate: step 3/7.</text>
</comment>
<dbReference type="PRINTS" id="PR01100">
    <property type="entry name" value="SHIKIMTKNASE"/>
</dbReference>
<reference evidence="24 25" key="1">
    <citation type="submission" date="2018-01" db="EMBL/GenBank/DDBJ databases">
        <title>Harnessing the power of phylogenomics to disentangle the directionality and signatures of interkingdom host jumping in the parasitic fungal genus Tolypocladium.</title>
        <authorList>
            <person name="Quandt C.A."/>
            <person name="Patterson W."/>
            <person name="Spatafora J.W."/>
        </authorList>
    </citation>
    <scope>NUCLEOTIDE SEQUENCE [LARGE SCALE GENOMIC DNA]</scope>
    <source>
        <strain evidence="24 25">NRBC 100945</strain>
    </source>
</reference>
<dbReference type="CDD" id="cd01065">
    <property type="entry name" value="NAD_bind_Shikimate_DH"/>
    <property type="match status" value="1"/>
</dbReference>
<dbReference type="Pfam" id="PF21877">
    <property type="entry name" value="PH_NF1"/>
    <property type="match status" value="1"/>
</dbReference>
<keyword evidence="14 22" id="KW-0521">NADP</keyword>
<comment type="similarity">
    <text evidence="22">In the 4th section; belongs to the type-I 3-dehydroquinase family.</text>
</comment>
<evidence type="ECO:0000256" key="10">
    <source>
        <dbReference type="ARBA" id="ARBA00022741"/>
    </source>
</evidence>
<dbReference type="NCBIfam" id="TIGR01809">
    <property type="entry name" value="Shik-DH-AROM"/>
    <property type="match status" value="1"/>
</dbReference>
<dbReference type="FunFam" id="3.40.50.300:FF:001256">
    <property type="entry name" value="Pentafunctional AROM polypeptide"/>
    <property type="match status" value="1"/>
</dbReference>
<keyword evidence="8 22" id="KW-0808">Transferase</keyword>
<evidence type="ECO:0000256" key="15">
    <source>
        <dbReference type="ARBA" id="ARBA00023002"/>
    </source>
</evidence>
<dbReference type="Proteomes" id="UP000237481">
    <property type="component" value="Unassembled WGS sequence"/>
</dbReference>
<dbReference type="Gene3D" id="3.40.50.720">
    <property type="entry name" value="NAD(P)-binding Rossmann-like Domain"/>
    <property type="match status" value="1"/>
</dbReference>
<evidence type="ECO:0000256" key="22">
    <source>
        <dbReference type="HAMAP-Rule" id="MF_03143"/>
    </source>
</evidence>
<dbReference type="InterPro" id="IPR001986">
    <property type="entry name" value="Enolpyruvate_Tfrase_dom"/>
</dbReference>
<evidence type="ECO:0000259" key="23">
    <source>
        <dbReference type="PROSITE" id="PS50018"/>
    </source>
</evidence>
<dbReference type="CDD" id="cd08195">
    <property type="entry name" value="DHQS"/>
    <property type="match status" value="1"/>
</dbReference>
<dbReference type="EC" id="1.1.1.25" evidence="22"/>
<dbReference type="Gene3D" id="3.20.20.70">
    <property type="entry name" value="Aldolase class I"/>
    <property type="match status" value="1"/>
</dbReference>
<dbReference type="PROSITE" id="PS01028">
    <property type="entry name" value="DEHYDROQUINASE_I"/>
    <property type="match status" value="1"/>
</dbReference>
<dbReference type="Gene3D" id="3.40.50.1970">
    <property type="match status" value="1"/>
</dbReference>
<dbReference type="InterPro" id="IPR031322">
    <property type="entry name" value="Shikimate/glucono_kinase"/>
</dbReference>
<dbReference type="InterPro" id="IPR036865">
    <property type="entry name" value="CRAL-TRIO_dom_sf"/>
</dbReference>
<dbReference type="Gene3D" id="1.20.1090.10">
    <property type="entry name" value="Dehydroquinate synthase-like - alpha domain"/>
    <property type="match status" value="1"/>
</dbReference>
<dbReference type="InterPro" id="IPR030960">
    <property type="entry name" value="DHQS/DOIS_N"/>
</dbReference>
<dbReference type="InterPro" id="IPR046346">
    <property type="entry name" value="Aminoacid_DH-like_N_sf"/>
</dbReference>
<dbReference type="HAMAP" id="MF_03143">
    <property type="entry name" value="Pentafunct_AroM"/>
    <property type="match status" value="1"/>
</dbReference>
<dbReference type="InterPro" id="IPR018508">
    <property type="entry name" value="3-dehydroquinate_DH_AS"/>
</dbReference>
<dbReference type="SUPFAM" id="SSF48371">
    <property type="entry name" value="ARM repeat"/>
    <property type="match status" value="1"/>
</dbReference>
<dbReference type="InterPro" id="IPR011993">
    <property type="entry name" value="PH-like_dom_sf"/>
</dbReference>
<evidence type="ECO:0000256" key="21">
    <source>
        <dbReference type="ARBA" id="ARBA00054455"/>
    </source>
</evidence>
<feature type="binding site" evidence="22">
    <location>
        <begin position="2648"/>
        <end position="2651"/>
    </location>
    <ligand>
        <name>NAD(+)</name>
        <dbReference type="ChEBI" id="CHEBI:57540"/>
    </ligand>
</feature>
<dbReference type="Pfam" id="PF00616">
    <property type="entry name" value="RasGAP"/>
    <property type="match status" value="2"/>
</dbReference>
<dbReference type="CDD" id="cd05392">
    <property type="entry name" value="RasGAP_Neurofibromin_like"/>
    <property type="match status" value="1"/>
</dbReference>
<feature type="region of interest" description="Shikimate dehydrogenase" evidence="22">
    <location>
        <begin position="3747"/>
        <end position="4037"/>
    </location>
</feature>
<feature type="binding site" evidence="22">
    <location>
        <begin position="2517"/>
        <end position="2519"/>
    </location>
    <ligand>
        <name>NAD(+)</name>
        <dbReference type="ChEBI" id="CHEBI:57540"/>
    </ligand>
</feature>
<feature type="binding site" evidence="22">
    <location>
        <begin position="2730"/>
        <end position="2734"/>
    </location>
    <ligand>
        <name>7-phospho-2-dehydro-3-deoxy-D-arabino-heptonate</name>
        <dbReference type="ChEBI" id="CHEBI:58394"/>
    </ligand>
</feature>
<dbReference type="InterPro" id="IPR036968">
    <property type="entry name" value="Enolpyruvate_Tfrase_sf"/>
</dbReference>
<feature type="binding site" evidence="22">
    <location>
        <position position="2737"/>
    </location>
    <ligand>
        <name>Zn(2+)</name>
        <dbReference type="ChEBI" id="CHEBI:29105"/>
        <note>catalytic</note>
    </ligand>
</feature>
<dbReference type="PROSITE" id="PS00104">
    <property type="entry name" value="EPSP_SYNTHASE_1"/>
    <property type="match status" value="1"/>
</dbReference>
<dbReference type="SUPFAM" id="SSF51569">
    <property type="entry name" value="Aldolase"/>
    <property type="match status" value="1"/>
</dbReference>
<keyword evidence="11 22" id="KW-0418">Kinase</keyword>
<dbReference type="PANTHER" id="PTHR21090:SF5">
    <property type="entry name" value="PENTAFUNCTIONAL AROM POLYPEPTIDE"/>
    <property type="match status" value="1"/>
</dbReference>
<dbReference type="SUPFAM" id="SSF51735">
    <property type="entry name" value="NAD(P)-binding Rossmann-fold domains"/>
    <property type="match status" value="1"/>
</dbReference>
<keyword evidence="6 22" id="KW-0963">Cytoplasm</keyword>
<dbReference type="GO" id="GO:0003856">
    <property type="term" value="F:3-dehydroquinate synthase activity"/>
    <property type="evidence" value="ECO:0007669"/>
    <property type="project" value="UniProtKB-UniRule"/>
</dbReference>
<keyword evidence="25" id="KW-1185">Reference proteome</keyword>